<gene>
    <name evidence="4" type="primary">LOC111496915</name>
</gene>
<dbReference type="AlphaFoldDB" id="A0A6J1KSS4"/>
<dbReference type="Proteomes" id="UP000504608">
    <property type="component" value="Unplaced"/>
</dbReference>
<dbReference type="GeneID" id="111496915"/>
<evidence type="ECO:0000313" key="3">
    <source>
        <dbReference type="Proteomes" id="UP000504608"/>
    </source>
</evidence>
<dbReference type="RefSeq" id="XP_023003249.1">
    <property type="nucleotide sequence ID" value="XM_023147481.1"/>
</dbReference>
<keyword evidence="1" id="KW-0863">Zinc-finger</keyword>
<accession>A0A6J1KSS4</accession>
<evidence type="ECO:0000313" key="4">
    <source>
        <dbReference type="RefSeq" id="XP_023003249.1"/>
    </source>
</evidence>
<organism evidence="3 4">
    <name type="scientific">Cucurbita maxima</name>
    <name type="common">Pumpkin</name>
    <name type="synonym">Winter squash</name>
    <dbReference type="NCBI Taxonomy" id="3661"/>
    <lineage>
        <taxon>Eukaryota</taxon>
        <taxon>Viridiplantae</taxon>
        <taxon>Streptophyta</taxon>
        <taxon>Embryophyta</taxon>
        <taxon>Tracheophyta</taxon>
        <taxon>Spermatophyta</taxon>
        <taxon>Magnoliopsida</taxon>
        <taxon>eudicotyledons</taxon>
        <taxon>Gunneridae</taxon>
        <taxon>Pentapetalae</taxon>
        <taxon>rosids</taxon>
        <taxon>fabids</taxon>
        <taxon>Cucurbitales</taxon>
        <taxon>Cucurbitaceae</taxon>
        <taxon>Cucurbiteae</taxon>
        <taxon>Cucurbita</taxon>
    </lineage>
</organism>
<dbReference type="OrthoDB" id="1703243at2759"/>
<dbReference type="PROSITE" id="PS50966">
    <property type="entry name" value="ZF_SWIM"/>
    <property type="match status" value="1"/>
</dbReference>
<name>A0A6J1KSS4_CUCMA</name>
<dbReference type="GO" id="GO:0008270">
    <property type="term" value="F:zinc ion binding"/>
    <property type="evidence" value="ECO:0007669"/>
    <property type="project" value="UniProtKB-KW"/>
</dbReference>
<feature type="domain" description="SWIM-type" evidence="2">
    <location>
        <begin position="68"/>
        <end position="105"/>
    </location>
</feature>
<keyword evidence="1" id="KW-0479">Metal-binding</keyword>
<keyword evidence="1" id="KW-0862">Zinc</keyword>
<dbReference type="PANTHER" id="PTHR33977:SF2">
    <property type="entry name" value="OS09G0309100 PROTEIN"/>
    <property type="match status" value="1"/>
</dbReference>
<dbReference type="KEGG" id="cmax:111496915"/>
<evidence type="ECO:0000256" key="1">
    <source>
        <dbReference type="PROSITE-ProRule" id="PRU00325"/>
    </source>
</evidence>
<sequence length="174" mass="19904">MSNTMTTELHSTYWLDRYADESDSFQNVKDEYISSTSWHRALQIPDSSVTMDDENHLFAEVLSQKDRSVSHIVWNPGSEFSFCACSWSMQGNLCKHVIKVNMIRSHGGTARVLSLRFRSGSKIEARHTHFHVQKTLITAMDCQLGVRKSHLIHTLTTIPYPIPSQTSFIYQIPS</sequence>
<dbReference type="InterPro" id="IPR007527">
    <property type="entry name" value="Znf_SWIM"/>
</dbReference>
<proteinExistence type="predicted"/>
<dbReference type="Pfam" id="PF04434">
    <property type="entry name" value="SWIM"/>
    <property type="match status" value="1"/>
</dbReference>
<dbReference type="PANTHER" id="PTHR33977">
    <property type="entry name" value="ZINC ION BINDING PROTEIN"/>
    <property type="match status" value="1"/>
</dbReference>
<evidence type="ECO:0000259" key="2">
    <source>
        <dbReference type="PROSITE" id="PS50966"/>
    </source>
</evidence>
<protein>
    <submittedName>
        <fullName evidence="4">Uncharacterized protein LOC111496915 isoform X1</fullName>
    </submittedName>
</protein>
<keyword evidence="3" id="KW-1185">Reference proteome</keyword>
<reference evidence="4" key="1">
    <citation type="submission" date="2025-08" db="UniProtKB">
        <authorList>
            <consortium name="RefSeq"/>
        </authorList>
    </citation>
    <scope>IDENTIFICATION</scope>
    <source>
        <tissue evidence="4">Young leaves</tissue>
    </source>
</reference>